<comment type="caution">
    <text evidence="6">The sequence shown here is derived from an EMBL/GenBank/DDBJ whole genome shotgun (WGS) entry which is preliminary data.</text>
</comment>
<name>A0ABQ3PRE9_9ACTN</name>
<dbReference type="InterPro" id="IPR036736">
    <property type="entry name" value="ACP-like_sf"/>
</dbReference>
<reference evidence="6" key="1">
    <citation type="submission" date="2024-05" db="EMBL/GenBank/DDBJ databases">
        <title>Whole genome shotgun sequence of Streptomyces hydrogenans NBRC 13475.</title>
        <authorList>
            <person name="Komaki H."/>
            <person name="Tamura T."/>
        </authorList>
    </citation>
    <scope>NUCLEOTIDE SEQUENCE</scope>
    <source>
        <strain evidence="6">NBRC 13475</strain>
    </source>
</reference>
<protein>
    <recommendedName>
        <fullName evidence="5">Carrier domain-containing protein</fullName>
    </recommendedName>
</protein>
<dbReference type="Proteomes" id="UP001052739">
    <property type="component" value="Unassembled WGS sequence"/>
</dbReference>
<dbReference type="RefSeq" id="WP_229916478.1">
    <property type="nucleotide sequence ID" value="NZ_BNBS01000046.1"/>
</dbReference>
<dbReference type="InterPro" id="IPR016035">
    <property type="entry name" value="Acyl_Trfase/lysoPLipase"/>
</dbReference>
<dbReference type="SMART" id="SM00827">
    <property type="entry name" value="PKS_AT"/>
    <property type="match status" value="1"/>
</dbReference>
<keyword evidence="7" id="KW-1185">Reference proteome</keyword>
<feature type="region of interest" description="Disordered" evidence="4">
    <location>
        <begin position="324"/>
        <end position="362"/>
    </location>
</feature>
<evidence type="ECO:0000259" key="5">
    <source>
        <dbReference type="PROSITE" id="PS50075"/>
    </source>
</evidence>
<dbReference type="Pfam" id="PF00550">
    <property type="entry name" value="PP-binding"/>
    <property type="match status" value="1"/>
</dbReference>
<evidence type="ECO:0000256" key="1">
    <source>
        <dbReference type="ARBA" id="ARBA00022450"/>
    </source>
</evidence>
<dbReference type="Gene3D" id="1.10.1200.10">
    <property type="entry name" value="ACP-like"/>
    <property type="match status" value="1"/>
</dbReference>
<proteinExistence type="predicted"/>
<dbReference type="InterPro" id="IPR014043">
    <property type="entry name" value="Acyl_transferase_dom"/>
</dbReference>
<dbReference type="InterPro" id="IPR016036">
    <property type="entry name" value="Malonyl_transacylase_ACP-bd"/>
</dbReference>
<dbReference type="SUPFAM" id="SSF55048">
    <property type="entry name" value="Probable ACP-binding domain of malonyl-CoA ACP transacylase"/>
    <property type="match status" value="1"/>
</dbReference>
<dbReference type="InterPro" id="IPR009081">
    <property type="entry name" value="PP-bd_ACP"/>
</dbReference>
<sequence length="461" mass="47657">MTDCAVMFPGQGAYLPGALAPLAEDEPLVRETLRVLDRAAGRVGRSAPSRLLLDEDAPSLAELVVRSPADLHVALFAAEMTLFRLLTERHGLRPTVLIGHSFGELVALTAAGVYGLDDGMALVAARDDAFAECPPGEGGMVALAVSASRAAGLLTGLGEWEVTLAADNGPRQCVVSGPAAALERVRAAAETLGIGATRLRVPYAFHHRMLAGVADDFARRAAGLRTGQARHVLHSAILGRRLDGPDGVADLVAAHLVRPTRFTEAVRRLHADGVDLFVECGPRGVLSDLVETTVPGVRVVAPLRRRVGGRSVADALAGTGALPGAVVSLPPPERDPAPLPRASRVDGDGDGGPGAGVGADGDGVRDREAVVETLRSLYATALGYPPEVLTEDADLEADLGVDSIKQTELFAQAAARYGRTLPAEGSRLTSYTTLDALAGLLATLPAQDAGARGAGTREVSA</sequence>
<evidence type="ECO:0000256" key="4">
    <source>
        <dbReference type="SAM" id="MobiDB-lite"/>
    </source>
</evidence>
<accession>A0ABQ3PRE9</accession>
<dbReference type="EMBL" id="BNDW01000117">
    <property type="protein sequence ID" value="GHI27591.1"/>
    <property type="molecule type" value="Genomic_DNA"/>
</dbReference>
<keyword evidence="1" id="KW-0596">Phosphopantetheine</keyword>
<evidence type="ECO:0000313" key="7">
    <source>
        <dbReference type="Proteomes" id="UP001052739"/>
    </source>
</evidence>
<evidence type="ECO:0000313" key="6">
    <source>
        <dbReference type="EMBL" id="GHI27591.1"/>
    </source>
</evidence>
<dbReference type="Gene3D" id="3.40.366.10">
    <property type="entry name" value="Malonyl-Coenzyme A Acyl Carrier Protein, domain 2"/>
    <property type="match status" value="1"/>
</dbReference>
<organism evidence="6 7">
    <name type="scientific">Streptomyces hydrogenans</name>
    <dbReference type="NCBI Taxonomy" id="1873719"/>
    <lineage>
        <taxon>Bacteria</taxon>
        <taxon>Bacillati</taxon>
        <taxon>Actinomycetota</taxon>
        <taxon>Actinomycetes</taxon>
        <taxon>Kitasatosporales</taxon>
        <taxon>Streptomycetaceae</taxon>
        <taxon>Streptomyces</taxon>
    </lineage>
</organism>
<dbReference type="InterPro" id="IPR050091">
    <property type="entry name" value="PKS_NRPS_Biosynth_Enz"/>
</dbReference>
<dbReference type="SUPFAM" id="SSF47336">
    <property type="entry name" value="ACP-like"/>
    <property type="match status" value="1"/>
</dbReference>
<keyword evidence="2" id="KW-0597">Phosphoprotein</keyword>
<gene>
    <name evidence="6" type="ORF">Shyd_89620</name>
</gene>
<dbReference type="PANTHER" id="PTHR43775:SF37">
    <property type="entry name" value="SI:DKEY-61P9.11"/>
    <property type="match status" value="1"/>
</dbReference>
<dbReference type="InterPro" id="IPR001227">
    <property type="entry name" value="Ac_transferase_dom_sf"/>
</dbReference>
<dbReference type="PROSITE" id="PS50075">
    <property type="entry name" value="CARRIER"/>
    <property type="match status" value="1"/>
</dbReference>
<feature type="domain" description="Carrier" evidence="5">
    <location>
        <begin position="365"/>
        <end position="445"/>
    </location>
</feature>
<evidence type="ECO:0000256" key="3">
    <source>
        <dbReference type="ARBA" id="ARBA00023194"/>
    </source>
</evidence>
<keyword evidence="3" id="KW-0045">Antibiotic biosynthesis</keyword>
<dbReference type="Pfam" id="PF00698">
    <property type="entry name" value="Acyl_transf_1"/>
    <property type="match status" value="1"/>
</dbReference>
<dbReference type="SUPFAM" id="SSF52151">
    <property type="entry name" value="FabD/lysophospholipase-like"/>
    <property type="match status" value="1"/>
</dbReference>
<feature type="compositionally biased region" description="Gly residues" evidence="4">
    <location>
        <begin position="350"/>
        <end position="361"/>
    </location>
</feature>
<dbReference type="PANTHER" id="PTHR43775">
    <property type="entry name" value="FATTY ACID SYNTHASE"/>
    <property type="match status" value="1"/>
</dbReference>
<evidence type="ECO:0000256" key="2">
    <source>
        <dbReference type="ARBA" id="ARBA00022553"/>
    </source>
</evidence>